<keyword evidence="2" id="KW-1185">Reference proteome</keyword>
<name>A0ACB7NW59_9PEZI</name>
<protein>
    <submittedName>
        <fullName evidence="1">Heterokaryon incompatibility protein-domain-containing protein</fullName>
    </submittedName>
</protein>
<comment type="caution">
    <text evidence="1">The sequence shown here is derived from an EMBL/GenBank/DDBJ whole genome shotgun (WGS) entry which is preliminary data.</text>
</comment>
<proteinExistence type="predicted"/>
<evidence type="ECO:0000313" key="2">
    <source>
        <dbReference type="Proteomes" id="UP000724584"/>
    </source>
</evidence>
<sequence length="742" mass="79888">MSSNPAPKPAPELCERCSVLFSVQGLTEVYTTSQGRFKHSQLETFEDRVDCRFCRFLWEEDLIGANTQPLAFRRLRDLVYPPQSAARAQNAKSFPGSWVVIRCEKSVAVQGQVDYLPLPSSLAAASEDLSATALSLICVRIENYKGRMLWEFPFFYVTAAQDDPCAALTPFRPLAWNGLNPTSAPLLKALLNRCETAHSRCEPLVAQPLPTRLVHVPRDYPSSQSIKLHVTPKGGQQGQYIALSYCWGGPQKFSLNHGNLDELQQLMTPVFGLPRTLQDAIAVTYHLGFEYLWIDALCIIQDSPSDKRDQISQMQHIYANAAVTIVAATASSVEQGFLTSHAQFSSRHRSVSVPMTLTPTTPTATTTTSPPTPTTPNPHPNTPTPLGTLTLTPPHHPCTPSLPINHRGWTYQEALLSPRLLTFGDLEPFLRCHTKEATLTARTAVRYDPRGIEPGRFERELRSFDGAGGSEGLGSGGVGGGGSGGGTAGGSAGIGTGTGGAGGGGTGGEEDEDGGGMVLVEGGASIDLRLEFRWPGLVGQYTRRVLGEVGDRPHAIAGVVAALEGVTGDKCVYGVWKSCAVACLLWAVVEGEGPGEVLRVNGGLLPSWSWMSVTGPVELDRVEYMKVAEAVVDWTAGGDDRTLCMSCRVLEESEVMGAAPLLVYWTLDVGKTVSAPPSPSDWLRPPVNEPLFFLVIARQIDQTFLALVATSAGGGVYRRRGLAELKSSSVITSKPRESIYLK</sequence>
<reference evidence="1 2" key="1">
    <citation type="journal article" date="2021" name="Nat. Commun.">
        <title>Genetic determinants of endophytism in the Arabidopsis root mycobiome.</title>
        <authorList>
            <person name="Mesny F."/>
            <person name="Miyauchi S."/>
            <person name="Thiergart T."/>
            <person name="Pickel B."/>
            <person name="Atanasova L."/>
            <person name="Karlsson M."/>
            <person name="Huettel B."/>
            <person name="Barry K.W."/>
            <person name="Haridas S."/>
            <person name="Chen C."/>
            <person name="Bauer D."/>
            <person name="Andreopoulos W."/>
            <person name="Pangilinan J."/>
            <person name="LaButti K."/>
            <person name="Riley R."/>
            <person name="Lipzen A."/>
            <person name="Clum A."/>
            <person name="Drula E."/>
            <person name="Henrissat B."/>
            <person name="Kohler A."/>
            <person name="Grigoriev I.V."/>
            <person name="Martin F.M."/>
            <person name="Hacquard S."/>
        </authorList>
    </citation>
    <scope>NUCLEOTIDE SEQUENCE [LARGE SCALE GENOMIC DNA]</scope>
    <source>
        <strain evidence="1 2">MPI-SDFR-AT-0079</strain>
    </source>
</reference>
<dbReference type="EMBL" id="JAGIZQ010000006">
    <property type="protein sequence ID" value="KAH6622651.1"/>
    <property type="molecule type" value="Genomic_DNA"/>
</dbReference>
<organism evidence="1 2">
    <name type="scientific">Chaetomium tenue</name>
    <dbReference type="NCBI Taxonomy" id="1854479"/>
    <lineage>
        <taxon>Eukaryota</taxon>
        <taxon>Fungi</taxon>
        <taxon>Dikarya</taxon>
        <taxon>Ascomycota</taxon>
        <taxon>Pezizomycotina</taxon>
        <taxon>Sordariomycetes</taxon>
        <taxon>Sordariomycetidae</taxon>
        <taxon>Sordariales</taxon>
        <taxon>Chaetomiaceae</taxon>
        <taxon>Chaetomium</taxon>
    </lineage>
</organism>
<dbReference type="Proteomes" id="UP000724584">
    <property type="component" value="Unassembled WGS sequence"/>
</dbReference>
<accession>A0ACB7NW59</accession>
<evidence type="ECO:0000313" key="1">
    <source>
        <dbReference type="EMBL" id="KAH6622651.1"/>
    </source>
</evidence>
<gene>
    <name evidence="1" type="ORF">F5144DRAFT_632108</name>
</gene>